<proteinExistence type="predicted"/>
<name>A0ABN4KJC4_9FLAO</name>
<dbReference type="EMBL" id="CP014227">
    <property type="protein sequence ID" value="AMD86179.1"/>
    <property type="molecule type" value="Genomic_DNA"/>
</dbReference>
<dbReference type="Gene3D" id="3.40.50.1010">
    <property type="entry name" value="5'-nuclease"/>
    <property type="match status" value="1"/>
</dbReference>
<dbReference type="Pfam" id="PF01850">
    <property type="entry name" value="PIN"/>
    <property type="match status" value="1"/>
</dbReference>
<reference evidence="2 3" key="1">
    <citation type="submission" date="2016-02" db="EMBL/GenBank/DDBJ databases">
        <authorList>
            <person name="Holder M.E."/>
            <person name="Ajami N.J."/>
            <person name="Petrosino J.F."/>
        </authorList>
    </citation>
    <scope>NUCLEOTIDE SEQUENCE [LARGE SCALE GENOMIC DNA]</scope>
    <source>
        <strain evidence="2 3">CCUG 32990</strain>
    </source>
</reference>
<organism evidence="2 3">
    <name type="scientific">Capnocytophaga haemolytica</name>
    <dbReference type="NCBI Taxonomy" id="45243"/>
    <lineage>
        <taxon>Bacteria</taxon>
        <taxon>Pseudomonadati</taxon>
        <taxon>Bacteroidota</taxon>
        <taxon>Flavobacteriia</taxon>
        <taxon>Flavobacteriales</taxon>
        <taxon>Flavobacteriaceae</taxon>
        <taxon>Capnocytophaga</taxon>
    </lineage>
</organism>
<protein>
    <recommendedName>
        <fullName evidence="1">PIN domain-containing protein</fullName>
    </recommendedName>
</protein>
<accession>A0ABN4KJC4</accession>
<feature type="domain" description="PIN" evidence="1">
    <location>
        <begin position="4"/>
        <end position="119"/>
    </location>
</feature>
<dbReference type="InterPro" id="IPR029060">
    <property type="entry name" value="PIN-like_dom_sf"/>
</dbReference>
<keyword evidence="3" id="KW-1185">Reference proteome</keyword>
<sequence>MKAICDTNIVSQYLEGVTHIVSIIEGEVGVRNIAITSIILVELNRWLSSFQGLTKVQREGYKQVIYALPMYHANMAISELMVKMSKHWMGLEPADLMIAATAIYHKVSLYTCNSKHFKQLTLFGLDLREVNNQT</sequence>
<dbReference type="Proteomes" id="UP000065822">
    <property type="component" value="Chromosome"/>
</dbReference>
<dbReference type="RefSeq" id="WP_066431727.1">
    <property type="nucleotide sequence ID" value="NZ_CP014227.1"/>
</dbReference>
<evidence type="ECO:0000259" key="1">
    <source>
        <dbReference type="Pfam" id="PF01850"/>
    </source>
</evidence>
<evidence type="ECO:0000313" key="3">
    <source>
        <dbReference type="Proteomes" id="UP000065822"/>
    </source>
</evidence>
<gene>
    <name evidence="2" type="ORF">AXF12_02985</name>
</gene>
<dbReference type="InterPro" id="IPR002716">
    <property type="entry name" value="PIN_dom"/>
</dbReference>
<evidence type="ECO:0000313" key="2">
    <source>
        <dbReference type="EMBL" id="AMD86179.1"/>
    </source>
</evidence>
<dbReference type="SUPFAM" id="SSF88723">
    <property type="entry name" value="PIN domain-like"/>
    <property type="match status" value="1"/>
</dbReference>